<reference evidence="1" key="1">
    <citation type="journal article" date="2023" name="G3 (Bethesda)">
        <title>A reference genome for the long-term kleptoplast-retaining sea slug Elysia crispata morphotype clarki.</title>
        <authorList>
            <person name="Eastman K.E."/>
            <person name="Pendleton A.L."/>
            <person name="Shaikh M.A."/>
            <person name="Suttiyut T."/>
            <person name="Ogas R."/>
            <person name="Tomko P."/>
            <person name="Gavelis G."/>
            <person name="Widhalm J.R."/>
            <person name="Wisecaver J.H."/>
        </authorList>
    </citation>
    <scope>NUCLEOTIDE SEQUENCE</scope>
    <source>
        <strain evidence="1">ECLA1</strain>
    </source>
</reference>
<protein>
    <submittedName>
        <fullName evidence="1">Uncharacterized protein</fullName>
    </submittedName>
</protein>
<gene>
    <name evidence="1" type="ORF">RRG08_032036</name>
</gene>
<comment type="caution">
    <text evidence="1">The sequence shown here is derived from an EMBL/GenBank/DDBJ whole genome shotgun (WGS) entry which is preliminary data.</text>
</comment>
<dbReference type="EMBL" id="JAWDGP010007454">
    <property type="protein sequence ID" value="KAK3717555.1"/>
    <property type="molecule type" value="Genomic_DNA"/>
</dbReference>
<keyword evidence="2" id="KW-1185">Reference proteome</keyword>
<dbReference type="AlphaFoldDB" id="A0AAE0XVH0"/>
<dbReference type="Proteomes" id="UP001283361">
    <property type="component" value="Unassembled WGS sequence"/>
</dbReference>
<evidence type="ECO:0000313" key="1">
    <source>
        <dbReference type="EMBL" id="KAK3717555.1"/>
    </source>
</evidence>
<sequence length="67" mass="7193">MAASGRAIRSNSKTTGMNVSADIEVVNKLKSILACPISKIELTPLHTIMLACGSRGKEEEEQTYGEI</sequence>
<evidence type="ECO:0000313" key="2">
    <source>
        <dbReference type="Proteomes" id="UP001283361"/>
    </source>
</evidence>
<organism evidence="1 2">
    <name type="scientific">Elysia crispata</name>
    <name type="common">lettuce slug</name>
    <dbReference type="NCBI Taxonomy" id="231223"/>
    <lineage>
        <taxon>Eukaryota</taxon>
        <taxon>Metazoa</taxon>
        <taxon>Spiralia</taxon>
        <taxon>Lophotrochozoa</taxon>
        <taxon>Mollusca</taxon>
        <taxon>Gastropoda</taxon>
        <taxon>Heterobranchia</taxon>
        <taxon>Euthyneura</taxon>
        <taxon>Panpulmonata</taxon>
        <taxon>Sacoglossa</taxon>
        <taxon>Placobranchoidea</taxon>
        <taxon>Plakobranchidae</taxon>
        <taxon>Elysia</taxon>
    </lineage>
</organism>
<name>A0AAE0XVH0_9GAST</name>
<accession>A0AAE0XVH0</accession>
<proteinExistence type="predicted"/>